<name>A0A699Z0G9_HAELA</name>
<dbReference type="EMBL" id="BLLF01000792">
    <property type="protein sequence ID" value="GFH14995.1"/>
    <property type="molecule type" value="Genomic_DNA"/>
</dbReference>
<comment type="caution">
    <text evidence="2">The sequence shown here is derived from an EMBL/GenBank/DDBJ whole genome shotgun (WGS) entry which is preliminary data.</text>
</comment>
<dbReference type="AlphaFoldDB" id="A0A699Z0G9"/>
<dbReference type="Proteomes" id="UP000485058">
    <property type="component" value="Unassembled WGS sequence"/>
</dbReference>
<organism evidence="2 3">
    <name type="scientific">Haematococcus lacustris</name>
    <name type="common">Green alga</name>
    <name type="synonym">Haematococcus pluvialis</name>
    <dbReference type="NCBI Taxonomy" id="44745"/>
    <lineage>
        <taxon>Eukaryota</taxon>
        <taxon>Viridiplantae</taxon>
        <taxon>Chlorophyta</taxon>
        <taxon>core chlorophytes</taxon>
        <taxon>Chlorophyceae</taxon>
        <taxon>CS clade</taxon>
        <taxon>Chlamydomonadales</taxon>
        <taxon>Haematococcaceae</taxon>
        <taxon>Haematococcus</taxon>
    </lineage>
</organism>
<accession>A0A699Z0G9</accession>
<evidence type="ECO:0000313" key="3">
    <source>
        <dbReference type="Proteomes" id="UP000485058"/>
    </source>
</evidence>
<evidence type="ECO:0000256" key="1">
    <source>
        <dbReference type="SAM" id="MobiDB-lite"/>
    </source>
</evidence>
<reference evidence="2 3" key="1">
    <citation type="submission" date="2020-02" db="EMBL/GenBank/DDBJ databases">
        <title>Draft genome sequence of Haematococcus lacustris strain NIES-144.</title>
        <authorList>
            <person name="Morimoto D."/>
            <person name="Nakagawa S."/>
            <person name="Yoshida T."/>
            <person name="Sawayama S."/>
        </authorList>
    </citation>
    <scope>NUCLEOTIDE SEQUENCE [LARGE SCALE GENOMIC DNA]</scope>
    <source>
        <strain evidence="2 3">NIES-144</strain>
    </source>
</reference>
<evidence type="ECO:0000313" key="2">
    <source>
        <dbReference type="EMBL" id="GFH14995.1"/>
    </source>
</evidence>
<gene>
    <name evidence="2" type="ORF">HaLaN_11143</name>
</gene>
<keyword evidence="3" id="KW-1185">Reference proteome</keyword>
<sequence length="371" mass="39367">MDVLNIGSQPLFCPPLLTCLPSPSPPLTAFPCQLIPLLAILPRTAYSGRGWGSKPPWPLPLAICAPALQVAPLLSLWAQEQQQVQVSGPSSLPGELPHTLTAPRLDAWYGWLPLPPSSPSQPLPLAYLANPCLPTLDDSLVGRCLEAGRKLAGLPLFDPDCLQPTMGRQSQAARRPPRDGLPALWPHCCVVLACWAAGKWVLSPHAPALCQPEAMVGSVQRAGGLGLVLYAARSHCQVTSHHITPSFGGHTGAAGRPVCSAGRPQWRSGMEASCMGLCIGQMSGHPLNRAQAHTVAQWHGPQRHVPGPQPQDHCSRANRPRRPGSLGCCTSRISSKSASQARHPPPPTTGFGKCNGAILPQPDPRPNLDVC</sequence>
<feature type="region of interest" description="Disordered" evidence="1">
    <location>
        <begin position="299"/>
        <end position="371"/>
    </location>
</feature>
<protein>
    <submittedName>
        <fullName evidence="2">Uncharacterized protein</fullName>
    </submittedName>
</protein>
<proteinExistence type="predicted"/>
<feature type="compositionally biased region" description="Polar residues" evidence="1">
    <location>
        <begin position="331"/>
        <end position="340"/>
    </location>
</feature>